<evidence type="ECO:0000313" key="8">
    <source>
        <dbReference type="Proteomes" id="UP000017822"/>
    </source>
</evidence>
<comment type="caution">
    <text evidence="7">The sequence shown here is derived from an EMBL/GenBank/DDBJ whole genome shotgun (WGS) entry which is preliminary data.</text>
</comment>
<evidence type="ECO:0000313" key="6">
    <source>
        <dbReference type="EMBL" id="ESQ96812.1"/>
    </source>
</evidence>
<evidence type="ECO:0000256" key="1">
    <source>
        <dbReference type="ARBA" id="ARBA00004514"/>
    </source>
</evidence>
<dbReference type="PATRIC" id="fig|1263865.4.peg.3465"/>
<comment type="subcellular location">
    <subcellularLocation>
        <location evidence="1">Cytoplasm</location>
        <location evidence="1">Cytosol</location>
    </subcellularLocation>
</comment>
<dbReference type="GO" id="GO:0044781">
    <property type="term" value="P:bacterial-type flagellum organization"/>
    <property type="evidence" value="ECO:0007669"/>
    <property type="project" value="UniProtKB-KW"/>
</dbReference>
<dbReference type="Proteomes" id="UP000017822">
    <property type="component" value="Unassembled WGS sequence"/>
</dbReference>
<keyword evidence="3" id="KW-1005">Bacterial flagellum biogenesis</keyword>
<proteinExistence type="predicted"/>
<dbReference type="InterPro" id="IPR008622">
    <property type="entry name" value="FliT"/>
</dbReference>
<accession>V4PP47</accession>
<evidence type="ECO:0000256" key="2">
    <source>
        <dbReference type="ARBA" id="ARBA00022490"/>
    </source>
</evidence>
<dbReference type="AlphaFoldDB" id="V4PP47"/>
<sequence length="107" mass="11501">MLAYRVFGEKMSLKKQAFAALAQKLRGALSAGEWDAVSSLDHECSALVASLCDEDAADAGLRAEIDAVAALYDELQRAGRAERERLAAELTRLNQAKQVSRAYGSLG</sequence>
<evidence type="ECO:0000256" key="3">
    <source>
        <dbReference type="ARBA" id="ARBA00022795"/>
    </source>
</evidence>
<evidence type="ECO:0000256" key="4">
    <source>
        <dbReference type="ARBA" id="ARBA00023186"/>
    </source>
</evidence>
<dbReference type="Gene3D" id="1.20.58.380">
    <property type="entry name" value="Flagellar protein flit"/>
    <property type="match status" value="1"/>
</dbReference>
<dbReference type="Pfam" id="PF05400">
    <property type="entry name" value="FliT"/>
    <property type="match status" value="1"/>
</dbReference>
<name>V4PP47_STUCH</name>
<dbReference type="EMBL" id="AOFQ01000056">
    <property type="protein sequence ID" value="ESQ97915.1"/>
    <property type="molecule type" value="Genomic_DNA"/>
</dbReference>
<dbReference type="EMBL" id="AOFQ01000077">
    <property type="protein sequence ID" value="ESQ96812.1"/>
    <property type="molecule type" value="Genomic_DNA"/>
</dbReference>
<protein>
    <recommendedName>
        <fullName evidence="5">Flagellar protein FliT</fullName>
    </recommendedName>
</protein>
<gene>
    <name evidence="7" type="ORF">F753_17990</name>
    <name evidence="6" type="ORF">F753_24495</name>
</gene>
<reference evidence="7 8" key="1">
    <citation type="submission" date="2013-07" db="EMBL/GenBank/DDBJ databases">
        <authorList>
            <person name="Schaap P.J."/>
            <person name="Mehboob F."/>
            <person name="Oosterkamp M.J."/>
            <person name="de Vos W.M."/>
            <person name="Stams A.J.M."/>
            <person name="Koehorst J.J."/>
        </authorList>
    </citation>
    <scope>NUCLEOTIDE SEQUENCE [LARGE SCALE GENOMIC DNA]</scope>
    <source>
        <strain evidence="7 8">AW-1</strain>
    </source>
</reference>
<evidence type="ECO:0000313" key="7">
    <source>
        <dbReference type="EMBL" id="ESQ97915.1"/>
    </source>
</evidence>
<organism evidence="7 8">
    <name type="scientific">Stutzerimonas chloritidismutans AW-1</name>
    <dbReference type="NCBI Taxonomy" id="1263865"/>
    <lineage>
        <taxon>Bacteria</taxon>
        <taxon>Pseudomonadati</taxon>
        <taxon>Pseudomonadota</taxon>
        <taxon>Gammaproteobacteria</taxon>
        <taxon>Pseudomonadales</taxon>
        <taxon>Pseudomonadaceae</taxon>
        <taxon>Stutzerimonas</taxon>
    </lineage>
</organism>
<evidence type="ECO:0000256" key="5">
    <source>
        <dbReference type="ARBA" id="ARBA00093797"/>
    </source>
</evidence>
<keyword evidence="2" id="KW-0963">Cytoplasm</keyword>
<keyword evidence="4" id="KW-0143">Chaperone</keyword>